<evidence type="ECO:0000313" key="7">
    <source>
        <dbReference type="EMBL" id="AMK14692.1"/>
    </source>
</evidence>
<feature type="transmembrane region" description="Helical" evidence="6">
    <location>
        <begin position="215"/>
        <end position="231"/>
    </location>
</feature>
<evidence type="ECO:0000256" key="1">
    <source>
        <dbReference type="ARBA" id="ARBA00004141"/>
    </source>
</evidence>
<organism evidence="7 9">
    <name type="scientific">Methanobrevibacter olleyae</name>
    <dbReference type="NCBI Taxonomy" id="294671"/>
    <lineage>
        <taxon>Archaea</taxon>
        <taxon>Methanobacteriati</taxon>
        <taxon>Methanobacteriota</taxon>
        <taxon>Methanomada group</taxon>
        <taxon>Methanobacteria</taxon>
        <taxon>Methanobacteriales</taxon>
        <taxon>Methanobacteriaceae</taxon>
        <taxon>Methanobrevibacter</taxon>
    </lineage>
</organism>
<feature type="transmembrane region" description="Helical" evidence="6">
    <location>
        <begin position="151"/>
        <end position="175"/>
    </location>
</feature>
<comment type="similarity">
    <text evidence="2">Belongs to the TMEM19 family.</text>
</comment>
<evidence type="ECO:0000313" key="10">
    <source>
        <dbReference type="Proteomes" id="UP000183442"/>
    </source>
</evidence>
<feature type="transmembrane region" description="Helical" evidence="6">
    <location>
        <begin position="6"/>
        <end position="23"/>
    </location>
</feature>
<keyword evidence="3 6" id="KW-0812">Transmembrane</keyword>
<dbReference type="EMBL" id="FOTL01000018">
    <property type="protein sequence ID" value="SFL55364.1"/>
    <property type="molecule type" value="Genomic_DNA"/>
</dbReference>
<dbReference type="EMBL" id="CP014265">
    <property type="protein sequence ID" value="AMK14692.1"/>
    <property type="molecule type" value="Genomic_DNA"/>
</dbReference>
<evidence type="ECO:0000313" key="9">
    <source>
        <dbReference type="Proteomes" id="UP000066376"/>
    </source>
</evidence>
<dbReference type="Pfam" id="PF01940">
    <property type="entry name" value="DUF92"/>
    <property type="match status" value="1"/>
</dbReference>
<dbReference type="PANTHER" id="PTHR13353">
    <property type="entry name" value="TRANSMEMBRANE PROTEIN 19"/>
    <property type="match status" value="1"/>
</dbReference>
<protein>
    <submittedName>
        <fullName evidence="8">TIGR00297 family protein</fullName>
    </submittedName>
</protein>
<dbReference type="GO" id="GO:0016020">
    <property type="term" value="C:membrane"/>
    <property type="evidence" value="ECO:0007669"/>
    <property type="project" value="UniProtKB-SubCell"/>
</dbReference>
<dbReference type="OrthoDB" id="28948at2157"/>
<accession>A0A126QY18</accession>
<reference evidence="10" key="3">
    <citation type="submission" date="2016-10" db="EMBL/GenBank/DDBJ databases">
        <authorList>
            <person name="Varghese N."/>
        </authorList>
    </citation>
    <scope>NUCLEOTIDE SEQUENCE [LARGE SCALE GENOMIC DNA]</scope>
    <source>
        <strain evidence="10">DSM 16632</strain>
    </source>
</reference>
<evidence type="ECO:0000256" key="5">
    <source>
        <dbReference type="ARBA" id="ARBA00023136"/>
    </source>
</evidence>
<evidence type="ECO:0000313" key="8">
    <source>
        <dbReference type="EMBL" id="SFL55364.1"/>
    </source>
</evidence>
<keyword evidence="4 6" id="KW-1133">Transmembrane helix</keyword>
<reference evidence="7 9" key="1">
    <citation type="journal article" date="2016" name="Genome Announc.">
        <title>Draft Genome Sequence of the Rumen Methanogen Methanobrevibacter olleyae YLM1.</title>
        <authorList>
            <person name="Kelly W.J."/>
            <person name="Li D."/>
            <person name="Lambie S.C."/>
            <person name="Cox F."/>
            <person name="Attwood G.T."/>
            <person name="Altermann E."/>
            <person name="Leahy S.C."/>
        </authorList>
    </citation>
    <scope>NUCLEOTIDE SEQUENCE [LARGE SCALE GENOMIC DNA]</scope>
    <source>
        <strain evidence="7 9">YLM1</strain>
    </source>
</reference>
<proteinExistence type="inferred from homology"/>
<dbReference type="KEGG" id="mol:YLM1_0132"/>
<evidence type="ECO:0000256" key="2">
    <source>
        <dbReference type="ARBA" id="ARBA00009012"/>
    </source>
</evidence>
<feature type="transmembrane region" description="Helical" evidence="6">
    <location>
        <begin position="51"/>
        <end position="68"/>
    </location>
</feature>
<dbReference type="RefSeq" id="WP_200781250.1">
    <property type="nucleotide sequence ID" value="NZ_CP014265.1"/>
</dbReference>
<keyword evidence="5 6" id="KW-0472">Membrane</keyword>
<evidence type="ECO:0000256" key="4">
    <source>
        <dbReference type="ARBA" id="ARBA00022989"/>
    </source>
</evidence>
<sequence>MQETLMINWGYVILLFILGGISYKRKSLDMLGSLIMIIMGIIIIFSAGVHWFILIVLFFILSILATRFSKPYKKEIGQYEKTRTAKNVISNGLVAFLMAAFGSYYLPLAGGFIGAIATATADTLASEIGVLQEPRLITTFKKVPAGTDGAISILGTSAAIVGAGIIGIASFLLGVLPDPLIAIKISVISGTIGCFIDSILGAVLERRNYINNEHVNLLATICGAIIGIVSVM</sequence>
<dbReference type="InterPro" id="IPR002794">
    <property type="entry name" value="DUF92_TMEM19"/>
</dbReference>
<feature type="transmembrane region" description="Helical" evidence="6">
    <location>
        <begin position="88"/>
        <end position="106"/>
    </location>
</feature>
<keyword evidence="9" id="KW-1185">Reference proteome</keyword>
<evidence type="ECO:0000256" key="3">
    <source>
        <dbReference type="ARBA" id="ARBA00022692"/>
    </source>
</evidence>
<reference evidence="8" key="4">
    <citation type="submission" date="2016-10" db="EMBL/GenBank/DDBJ databases">
        <authorList>
            <person name="de Groot N.N."/>
        </authorList>
    </citation>
    <scope>NUCLEOTIDE SEQUENCE [LARGE SCALE GENOMIC DNA]</scope>
    <source>
        <strain evidence="8">DSM 16632</strain>
    </source>
</reference>
<dbReference type="AlphaFoldDB" id="A0A126QY18"/>
<dbReference type="STRING" id="294671.YLM1_0132"/>
<dbReference type="Proteomes" id="UP000183442">
    <property type="component" value="Unassembled WGS sequence"/>
</dbReference>
<gene>
    <name evidence="8" type="ORF">SAMN02910297_01202</name>
    <name evidence="7" type="ORF">YLM1_0132</name>
</gene>
<comment type="subcellular location">
    <subcellularLocation>
        <location evidence="1">Membrane</location>
        <topology evidence="1">Multi-pass membrane protein</topology>
    </subcellularLocation>
</comment>
<dbReference type="PATRIC" id="fig|294671.3.peg.133"/>
<reference evidence="9" key="2">
    <citation type="submission" date="2016-02" db="EMBL/GenBank/DDBJ databases">
        <title>The draft genome sequence of the rumen methanogen Methanobrevibacter olleyae YLM1.</title>
        <authorList>
            <consortium name="New Zealand Agricultural Greenhouse Gas Research Centre/Pastoral Greenhouse Gas Research Consortium"/>
            <person name="Kelly W.J."/>
            <person name="Li D."/>
            <person name="Lambie S.C."/>
            <person name="Attwood G.T."/>
            <person name="Altermann E."/>
            <person name="Leahy S.C."/>
        </authorList>
    </citation>
    <scope>NUCLEOTIDE SEQUENCE [LARGE SCALE GENOMIC DNA]</scope>
    <source>
        <strain evidence="9">YLM1</strain>
    </source>
</reference>
<feature type="transmembrane region" description="Helical" evidence="6">
    <location>
        <begin position="181"/>
        <end position="203"/>
    </location>
</feature>
<evidence type="ECO:0000256" key="6">
    <source>
        <dbReference type="SAM" id="Phobius"/>
    </source>
</evidence>
<name>A0A126QY18_METOL</name>
<dbReference type="GeneID" id="28488427"/>
<dbReference type="NCBIfam" id="TIGR00297">
    <property type="entry name" value="TIGR00297 family protein"/>
    <property type="match status" value="1"/>
</dbReference>
<dbReference type="PANTHER" id="PTHR13353:SF5">
    <property type="entry name" value="TRANSMEMBRANE PROTEIN 19"/>
    <property type="match status" value="1"/>
</dbReference>
<dbReference type="Proteomes" id="UP000066376">
    <property type="component" value="Chromosome"/>
</dbReference>